<evidence type="ECO:0000313" key="2">
    <source>
        <dbReference type="Proteomes" id="UP001566204"/>
    </source>
</evidence>
<comment type="caution">
    <text evidence="1">The sequence shown here is derived from an EMBL/GenBank/DDBJ whole genome shotgun (WGS) entry which is preliminary data.</text>
</comment>
<protein>
    <submittedName>
        <fullName evidence="1">Nucleotidyltransferase family protein</fullName>
    </submittedName>
</protein>
<name>A0ABV4H9X0_9SPHI</name>
<sequence length="367" mass="43122">MNDRLRDIFFQLLRIGLWGEGKLILHKPMDLQDWNTIQKYATHHTVEGIIYDSFSFLKEDQLPPQALRLKWAVRMDQIVRHNEKMDQVIAEQYSVFSKAGLRPILLKGQGIATCYRIPMHRTSGDIDWYFDNKGYADARDYLKNNNIQFRDTAGFSLDYDWNGICTEHHKKLFDIRSPFKITVLKKLKTAFTKKEQFTTISGTPIRLLAPELQILQVNGHILRHMISFGIGLRQLCDSARLYHTIHSHIDNDTLKQIYRKCGILNWIQLLHKILVEHIGLSRSVIPFSYPENLNAEWMLDEIWYSGNFGFHDQRFQNGTVITAISSLPEGPKRLWKNFQQYIRYAPQEAFFSMLVYTYSRFIGKDKD</sequence>
<evidence type="ECO:0000313" key="1">
    <source>
        <dbReference type="EMBL" id="MEZ0450812.1"/>
    </source>
</evidence>
<dbReference type="EMBL" id="JBEOQB010000001">
    <property type="protein sequence ID" value="MEZ0450812.1"/>
    <property type="molecule type" value="Genomic_DNA"/>
</dbReference>
<reference evidence="1 2" key="1">
    <citation type="submission" date="2024-06" db="EMBL/GenBank/DDBJ databases">
        <title>Soil Sphingobacterium thalpophilum.</title>
        <authorList>
            <person name="Yang J."/>
            <person name="Li J."/>
        </authorList>
    </citation>
    <scope>NUCLEOTIDE SEQUENCE [LARGE SCALE GENOMIC DNA]</scope>
    <source>
        <strain evidence="1 2">22g91tb</strain>
    </source>
</reference>
<organism evidence="1 2">
    <name type="scientific">Sphingobacterium thalpophilum</name>
    <dbReference type="NCBI Taxonomy" id="259"/>
    <lineage>
        <taxon>Bacteria</taxon>
        <taxon>Pseudomonadati</taxon>
        <taxon>Bacteroidota</taxon>
        <taxon>Sphingobacteriia</taxon>
        <taxon>Sphingobacteriales</taxon>
        <taxon>Sphingobacteriaceae</taxon>
        <taxon>Sphingobacterium</taxon>
    </lineage>
</organism>
<keyword evidence="2" id="KW-1185">Reference proteome</keyword>
<dbReference type="InterPro" id="IPR039498">
    <property type="entry name" value="NTP_transf_5"/>
</dbReference>
<gene>
    <name evidence="1" type="ORF">ABTW24_04310</name>
</gene>
<accession>A0ABV4H9X0</accession>
<proteinExistence type="predicted"/>
<dbReference type="Pfam" id="PF14907">
    <property type="entry name" value="NTP_transf_5"/>
    <property type="match status" value="1"/>
</dbReference>
<dbReference type="Proteomes" id="UP001566204">
    <property type="component" value="Unassembled WGS sequence"/>
</dbReference>
<dbReference type="RefSeq" id="WP_370481284.1">
    <property type="nucleotide sequence ID" value="NZ_JBEOQA010000001.1"/>
</dbReference>